<dbReference type="RefSeq" id="WP_241311604.1">
    <property type="nucleotide sequence ID" value="NZ_JAKYXJ010000022.1"/>
</dbReference>
<dbReference type="EMBL" id="JAZGJU010000002">
    <property type="protein sequence ID" value="MEE6125939.1"/>
    <property type="molecule type" value="Genomic_DNA"/>
</dbReference>
<dbReference type="Proteomes" id="UP001350005">
    <property type="component" value="Unassembled WGS sequence"/>
</dbReference>
<accession>A0ABU7QTW4</accession>
<reference evidence="1 2" key="1">
    <citation type="submission" date="2024-01" db="EMBL/GenBank/DDBJ databases">
        <title>Whole genome of Chryseobacterium arthrosphaerae NNCa 2741.</title>
        <authorList>
            <person name="Boriskina E.V."/>
            <person name="Gordinskaya N.A."/>
            <person name="Kropotov V.S."/>
            <person name="Alekseeva A.E."/>
            <person name="Makhova M.A."/>
            <person name="Kryazhev D.V."/>
            <person name="Shkurkina I.S."/>
        </authorList>
    </citation>
    <scope>NUCLEOTIDE SEQUENCE [LARGE SCALE GENOMIC DNA]</scope>
    <source>
        <strain evidence="1 2">NNCa 2741</strain>
    </source>
</reference>
<proteinExistence type="predicted"/>
<gene>
    <name evidence="1" type="ORF">V2E39_00895</name>
</gene>
<evidence type="ECO:0000313" key="2">
    <source>
        <dbReference type="Proteomes" id="UP001350005"/>
    </source>
</evidence>
<evidence type="ECO:0000313" key="1">
    <source>
        <dbReference type="EMBL" id="MEE6125939.1"/>
    </source>
</evidence>
<name>A0ABU7QTW4_9FLAO</name>
<keyword evidence="2" id="KW-1185">Reference proteome</keyword>
<sequence>MMYNNSRDEFIKIAREYLLENIGDDVDIFEEDIEECEDAFRFHYQSKKFLKSGRFGDQYVGPGPLYVLKRNRKVISYGSASLGITARVHLISQINKERLIRIYHKDYDIWEGKYNLIINEITDDFELGIEDFIIEDFVSVLLKHEIWDSSRYDHENNKSYYYTREELEQALKTGPLILKRHFCEKLEDLLVDLINTNMYLDWTLEEIK</sequence>
<protein>
    <submittedName>
        <fullName evidence="1">Uncharacterized protein</fullName>
    </submittedName>
</protein>
<organism evidence="1 2">
    <name type="scientific">Chryseobacterium arthrosphaerae</name>
    <dbReference type="NCBI Taxonomy" id="651561"/>
    <lineage>
        <taxon>Bacteria</taxon>
        <taxon>Pseudomonadati</taxon>
        <taxon>Bacteroidota</taxon>
        <taxon>Flavobacteriia</taxon>
        <taxon>Flavobacteriales</taxon>
        <taxon>Weeksellaceae</taxon>
        <taxon>Chryseobacterium group</taxon>
        <taxon>Chryseobacterium</taxon>
    </lineage>
</organism>
<comment type="caution">
    <text evidence="1">The sequence shown here is derived from an EMBL/GenBank/DDBJ whole genome shotgun (WGS) entry which is preliminary data.</text>
</comment>